<organism evidence="1 2">
    <name type="scientific">Panicum virgatum</name>
    <name type="common">Blackwell switchgrass</name>
    <dbReference type="NCBI Taxonomy" id="38727"/>
    <lineage>
        <taxon>Eukaryota</taxon>
        <taxon>Viridiplantae</taxon>
        <taxon>Streptophyta</taxon>
        <taxon>Embryophyta</taxon>
        <taxon>Tracheophyta</taxon>
        <taxon>Spermatophyta</taxon>
        <taxon>Magnoliopsida</taxon>
        <taxon>Liliopsida</taxon>
        <taxon>Poales</taxon>
        <taxon>Poaceae</taxon>
        <taxon>PACMAD clade</taxon>
        <taxon>Panicoideae</taxon>
        <taxon>Panicodae</taxon>
        <taxon>Paniceae</taxon>
        <taxon>Panicinae</taxon>
        <taxon>Panicum</taxon>
        <taxon>Panicum sect. Hiantes</taxon>
    </lineage>
</organism>
<evidence type="ECO:0000313" key="1">
    <source>
        <dbReference type="EMBL" id="KAG2545319.1"/>
    </source>
</evidence>
<dbReference type="AlphaFoldDB" id="A0A8T0NAW5"/>
<reference evidence="1" key="1">
    <citation type="submission" date="2020-05" db="EMBL/GenBank/DDBJ databases">
        <title>WGS assembly of Panicum virgatum.</title>
        <authorList>
            <person name="Lovell J.T."/>
            <person name="Jenkins J."/>
            <person name="Shu S."/>
            <person name="Juenger T.E."/>
            <person name="Schmutz J."/>
        </authorList>
    </citation>
    <scope>NUCLEOTIDE SEQUENCE</scope>
    <source>
        <strain evidence="1">AP13</strain>
    </source>
</reference>
<name>A0A8T0NAW5_PANVG</name>
<proteinExistence type="predicted"/>
<dbReference type="EMBL" id="CM029053">
    <property type="protein sequence ID" value="KAG2545319.1"/>
    <property type="molecule type" value="Genomic_DNA"/>
</dbReference>
<gene>
    <name evidence="1" type="ORF">PVAP13_9KG424352</name>
</gene>
<comment type="caution">
    <text evidence="1">The sequence shown here is derived from an EMBL/GenBank/DDBJ whole genome shotgun (WGS) entry which is preliminary data.</text>
</comment>
<evidence type="ECO:0000313" key="2">
    <source>
        <dbReference type="Proteomes" id="UP000823388"/>
    </source>
</evidence>
<sequence>MIKAKLHPLVLEVSMIHSSFHLGTHRYCHMEFPHGPQAAQGGSSVCMCSTFFYTPCLICIAASLLLKPCCTMRTGPYLECCTVSWSSEFANVFVRRQ</sequence>
<keyword evidence="2" id="KW-1185">Reference proteome</keyword>
<accession>A0A8T0NAW5</accession>
<dbReference type="Proteomes" id="UP000823388">
    <property type="component" value="Chromosome 9K"/>
</dbReference>
<protein>
    <submittedName>
        <fullName evidence="1">Uncharacterized protein</fullName>
    </submittedName>
</protein>